<dbReference type="InterPro" id="IPR046960">
    <property type="entry name" value="PPR_At4g14850-like_plant"/>
</dbReference>
<dbReference type="GO" id="GO:0009451">
    <property type="term" value="P:RNA modification"/>
    <property type="evidence" value="ECO:0007669"/>
    <property type="project" value="InterPro"/>
</dbReference>
<sequence length="112" mass="12664">MWDSAVCNSMISSFTNHLLEENAMQIFVRSLRKNARPTKFKLSCLISCAPVFLPLVHGTELHSLVVKLGFERDPIVSSSLVEMYSKCGLLDSAKMICDEMEMKDVMSWNSMI</sequence>
<keyword evidence="3" id="KW-1185">Reference proteome</keyword>
<organism evidence="2 3">
    <name type="scientific">Artemisia annua</name>
    <name type="common">Sweet wormwood</name>
    <dbReference type="NCBI Taxonomy" id="35608"/>
    <lineage>
        <taxon>Eukaryota</taxon>
        <taxon>Viridiplantae</taxon>
        <taxon>Streptophyta</taxon>
        <taxon>Embryophyta</taxon>
        <taxon>Tracheophyta</taxon>
        <taxon>Spermatophyta</taxon>
        <taxon>Magnoliopsida</taxon>
        <taxon>eudicotyledons</taxon>
        <taxon>Gunneridae</taxon>
        <taxon>Pentapetalae</taxon>
        <taxon>asterids</taxon>
        <taxon>campanulids</taxon>
        <taxon>Asterales</taxon>
        <taxon>Asteraceae</taxon>
        <taxon>Asteroideae</taxon>
        <taxon>Anthemideae</taxon>
        <taxon>Artemisiinae</taxon>
        <taxon>Artemisia</taxon>
    </lineage>
</organism>
<accession>A0A2U1KVL5</accession>
<name>A0A2U1KVL5_ARTAN</name>
<dbReference type="InterPro" id="IPR002885">
    <property type="entry name" value="PPR_rpt"/>
</dbReference>
<dbReference type="Proteomes" id="UP000245207">
    <property type="component" value="Unassembled WGS sequence"/>
</dbReference>
<evidence type="ECO:0000313" key="3">
    <source>
        <dbReference type="Proteomes" id="UP000245207"/>
    </source>
</evidence>
<dbReference type="InterPro" id="IPR011990">
    <property type="entry name" value="TPR-like_helical_dom_sf"/>
</dbReference>
<gene>
    <name evidence="2" type="ORF">CTI12_AA559460</name>
</gene>
<dbReference type="Pfam" id="PF01535">
    <property type="entry name" value="PPR"/>
    <property type="match status" value="2"/>
</dbReference>
<proteinExistence type="predicted"/>
<protein>
    <submittedName>
        <fullName evidence="2">Pentatricopeptide repeat-containing protein</fullName>
    </submittedName>
</protein>
<dbReference type="GO" id="GO:0003723">
    <property type="term" value="F:RNA binding"/>
    <property type="evidence" value="ECO:0007669"/>
    <property type="project" value="InterPro"/>
</dbReference>
<dbReference type="PANTHER" id="PTHR47926">
    <property type="entry name" value="PENTATRICOPEPTIDE REPEAT-CONTAINING PROTEIN"/>
    <property type="match status" value="1"/>
</dbReference>
<comment type="caution">
    <text evidence="2">The sequence shown here is derived from an EMBL/GenBank/DDBJ whole genome shotgun (WGS) entry which is preliminary data.</text>
</comment>
<dbReference type="AlphaFoldDB" id="A0A2U1KVL5"/>
<evidence type="ECO:0000256" key="1">
    <source>
        <dbReference type="ARBA" id="ARBA00022737"/>
    </source>
</evidence>
<dbReference type="EMBL" id="PKPP01013536">
    <property type="protein sequence ID" value="PWA40798.1"/>
    <property type="molecule type" value="Genomic_DNA"/>
</dbReference>
<dbReference type="OrthoDB" id="1855397at2759"/>
<dbReference type="PANTHER" id="PTHR47926:SF479">
    <property type="entry name" value="PENTACOTRIPEPTIDE-REPEAT REGION OF PRORP DOMAIN-CONTAINING PROTEIN"/>
    <property type="match status" value="1"/>
</dbReference>
<dbReference type="Gene3D" id="1.25.40.10">
    <property type="entry name" value="Tetratricopeptide repeat domain"/>
    <property type="match status" value="1"/>
</dbReference>
<keyword evidence="1" id="KW-0677">Repeat</keyword>
<evidence type="ECO:0000313" key="2">
    <source>
        <dbReference type="EMBL" id="PWA40798.1"/>
    </source>
</evidence>
<dbReference type="STRING" id="35608.A0A2U1KVL5"/>
<reference evidence="2 3" key="1">
    <citation type="journal article" date="2018" name="Mol. Plant">
        <title>The genome of Artemisia annua provides insight into the evolution of Asteraceae family and artemisinin biosynthesis.</title>
        <authorList>
            <person name="Shen Q."/>
            <person name="Zhang L."/>
            <person name="Liao Z."/>
            <person name="Wang S."/>
            <person name="Yan T."/>
            <person name="Shi P."/>
            <person name="Liu M."/>
            <person name="Fu X."/>
            <person name="Pan Q."/>
            <person name="Wang Y."/>
            <person name="Lv Z."/>
            <person name="Lu X."/>
            <person name="Zhang F."/>
            <person name="Jiang W."/>
            <person name="Ma Y."/>
            <person name="Chen M."/>
            <person name="Hao X."/>
            <person name="Li L."/>
            <person name="Tang Y."/>
            <person name="Lv G."/>
            <person name="Zhou Y."/>
            <person name="Sun X."/>
            <person name="Brodelius P.E."/>
            <person name="Rose J.K.C."/>
            <person name="Tang K."/>
        </authorList>
    </citation>
    <scope>NUCLEOTIDE SEQUENCE [LARGE SCALE GENOMIC DNA]</scope>
    <source>
        <strain evidence="3">cv. Huhao1</strain>
        <tissue evidence="2">Leaf</tissue>
    </source>
</reference>